<reference evidence="2" key="1">
    <citation type="submission" date="2010-08" db="EMBL/GenBank/DDBJ databases">
        <authorList>
            <person name="Harkins D.M."/>
            <person name="Madupu R."/>
            <person name="Durkin A.S."/>
            <person name="Torralba M."/>
            <person name="Methe B."/>
            <person name="Sutton G.G."/>
            <person name="Nelson K.E."/>
        </authorList>
    </citation>
    <scope>NUCLEOTIDE SEQUENCE [LARGE SCALE GENOMIC DNA]</scope>
    <source>
        <strain evidence="2">ATCC 14266</strain>
    </source>
</reference>
<dbReference type="InterPro" id="IPR027805">
    <property type="entry name" value="Transposase_HTH_dom"/>
</dbReference>
<dbReference type="AlphaFoldDB" id="E0DIP7"/>
<evidence type="ECO:0000313" key="3">
    <source>
        <dbReference type="Proteomes" id="UP000004218"/>
    </source>
</evidence>
<name>E0DIP7_9CORY</name>
<accession>E0DIP7</accession>
<proteinExistence type="predicted"/>
<dbReference type="STRING" id="553207.HMPREF0299_5561"/>
<evidence type="ECO:0000259" key="1">
    <source>
        <dbReference type="Pfam" id="PF13613"/>
    </source>
</evidence>
<gene>
    <name evidence="2" type="ORF">HMPREF0299_5561</name>
</gene>
<dbReference type="EMBL" id="ACSH02000008">
    <property type="protein sequence ID" value="EFM47919.1"/>
    <property type="molecule type" value="Genomic_DNA"/>
</dbReference>
<sequence length="69" mass="7923">MQITMLYLQENLRQQTLASIFGTSQPTISRAINNVLNILDIVLPPPPRPKDLMSQRLYVLDGTLVPCWW</sequence>
<comment type="caution">
    <text evidence="2">The sequence shown here is derived from an EMBL/GenBank/DDBJ whole genome shotgun (WGS) entry which is preliminary data.</text>
</comment>
<dbReference type="Proteomes" id="UP000004218">
    <property type="component" value="Unassembled WGS sequence"/>
</dbReference>
<protein>
    <recommendedName>
        <fullName evidence="1">Transposase Helix-turn-helix domain-containing protein</fullName>
    </recommendedName>
</protein>
<dbReference type="Pfam" id="PF13613">
    <property type="entry name" value="HTH_Tnp_4"/>
    <property type="match status" value="1"/>
</dbReference>
<dbReference type="Gene3D" id="1.10.10.60">
    <property type="entry name" value="Homeodomain-like"/>
    <property type="match status" value="1"/>
</dbReference>
<keyword evidence="3" id="KW-1185">Reference proteome</keyword>
<organism evidence="2 3">
    <name type="scientific">Corynebacterium matruchotii ATCC 14266</name>
    <dbReference type="NCBI Taxonomy" id="553207"/>
    <lineage>
        <taxon>Bacteria</taxon>
        <taxon>Bacillati</taxon>
        <taxon>Actinomycetota</taxon>
        <taxon>Actinomycetes</taxon>
        <taxon>Mycobacteriales</taxon>
        <taxon>Corynebacteriaceae</taxon>
        <taxon>Corynebacterium</taxon>
    </lineage>
</organism>
<evidence type="ECO:0000313" key="2">
    <source>
        <dbReference type="EMBL" id="EFM47919.1"/>
    </source>
</evidence>
<feature type="domain" description="Transposase Helix-turn-helix" evidence="1">
    <location>
        <begin position="4"/>
        <end position="45"/>
    </location>
</feature>